<evidence type="ECO:0000313" key="1">
    <source>
        <dbReference type="EMBL" id="OBY52880.1"/>
    </source>
</evidence>
<dbReference type="AlphaFoldDB" id="A0AAP7GXT1"/>
<dbReference type="Proteomes" id="UP000092746">
    <property type="component" value="Unassembled WGS sequence"/>
</dbReference>
<comment type="caution">
    <text evidence="1">The sequence shown here is derived from an EMBL/GenBank/DDBJ whole genome shotgun (WGS) entry which is preliminary data.</text>
</comment>
<gene>
    <name evidence="1" type="ORF">BBB52_04455</name>
</gene>
<sequence>MTISEETYQKLANLAIGFDTPDNVIQRLLNSVGSLDILDDSSKPKLIFVPNEASFKNELISKRRAEVILYFKDGSRDVIQWNASKFQYSSNLRANLWSGILRNWKEKGIISAEFSVLQIPRDYDFDPELLILIANDLHWKVEEVATYLTAYEDIESDDGHPYYDLASFREDTPIELRKVGGLDEELKKQFFPYRV</sequence>
<evidence type="ECO:0000313" key="2">
    <source>
        <dbReference type="Proteomes" id="UP000092746"/>
    </source>
</evidence>
<dbReference type="EMBL" id="MAQE01000012">
    <property type="protein sequence ID" value="OBY52880.1"/>
    <property type="molecule type" value="Genomic_DNA"/>
</dbReference>
<protein>
    <submittedName>
        <fullName evidence="1">Uncharacterized protein</fullName>
    </submittedName>
</protein>
<organism evidence="1 2">
    <name type="scientific">Aggregatibacter aphrophilus</name>
    <name type="common">Haemophilus aphrophilus</name>
    <dbReference type="NCBI Taxonomy" id="732"/>
    <lineage>
        <taxon>Bacteria</taxon>
        <taxon>Pseudomonadati</taxon>
        <taxon>Pseudomonadota</taxon>
        <taxon>Gammaproteobacteria</taxon>
        <taxon>Pasteurellales</taxon>
        <taxon>Pasteurellaceae</taxon>
        <taxon>Aggregatibacter</taxon>
    </lineage>
</organism>
<name>A0AAP7GXT1_AGGAP</name>
<reference evidence="1 2" key="1">
    <citation type="submission" date="2016-06" db="EMBL/GenBank/DDBJ databases">
        <title>Simultaneous identification of Haemophilus influenzae and Haemophilus haemolyticus using TaqMan real-time PCR.</title>
        <authorList>
            <person name="Price E.P."/>
            <person name="Sarovich D.S."/>
            <person name="Harris T."/>
            <person name="Spargo J.C."/>
            <person name="Nosworthy E."/>
            <person name="Beissbarth J."/>
            <person name="Smith-Vaughan H."/>
        </authorList>
    </citation>
    <scope>NUCLEOTIDE SEQUENCE [LARGE SCALE GENOMIC DNA]</scope>
    <source>
        <strain evidence="1 2">ATCC 7901</strain>
    </source>
</reference>
<accession>A0AAP7GXT1</accession>
<proteinExistence type="predicted"/>